<reference evidence="2 3" key="2">
    <citation type="journal article" date="2016" name="Genome Announc.">
        <title>Complete Genome Sequences of Two Interactive Moderate Thermophiles, Paenibacillus napthalenovorans 32O-Y and Paenibacillus sp. 32O-W.</title>
        <authorList>
            <person name="Butler R.R.III."/>
            <person name="Wang J."/>
            <person name="Stark B.C."/>
            <person name="Pombert J.F."/>
        </authorList>
    </citation>
    <scope>NUCLEOTIDE SEQUENCE [LARGE SCALE GENOMIC DNA]</scope>
    <source>
        <strain evidence="2 3">32O-Y</strain>
    </source>
</reference>
<sequence length="116" mass="13023">MQKRRQMGAEMKYTTVSGLSVLLVLLLHLIHWFSAPLLMGAMEMHGQHHHGMMHDASASMELLTWVLLIINGTGMFFAVRQLAMAWKKRKGGLHTYLCCTVSVAMLGIGIYSFMSI</sequence>
<feature type="transmembrane region" description="Helical" evidence="1">
    <location>
        <begin position="62"/>
        <end position="83"/>
    </location>
</feature>
<dbReference type="EMBL" id="CP013652">
    <property type="protein sequence ID" value="ALS21199.1"/>
    <property type="molecule type" value="Genomic_DNA"/>
</dbReference>
<reference evidence="3" key="1">
    <citation type="submission" date="2015-12" db="EMBL/GenBank/DDBJ databases">
        <title>Complete genome sequences of two moderately thermophilic Paenibacillus species.</title>
        <authorList>
            <person name="Butler R.III."/>
            <person name="Wang J."/>
            <person name="Stark B.C."/>
            <person name="Pombert J.-F."/>
        </authorList>
    </citation>
    <scope>NUCLEOTIDE SEQUENCE [LARGE SCALE GENOMIC DNA]</scope>
    <source>
        <strain evidence="3">32O-Y</strain>
    </source>
</reference>
<feature type="transmembrane region" description="Helical" evidence="1">
    <location>
        <begin position="21"/>
        <end position="42"/>
    </location>
</feature>
<accession>A0A0U2MUN5</accession>
<evidence type="ECO:0000313" key="2">
    <source>
        <dbReference type="EMBL" id="ALS21199.1"/>
    </source>
</evidence>
<keyword evidence="1" id="KW-0812">Transmembrane</keyword>
<dbReference type="AlphaFoldDB" id="A0A0U2MUN5"/>
<organism evidence="2 3">
    <name type="scientific">Paenibacillus naphthalenovorans</name>
    <dbReference type="NCBI Taxonomy" id="162209"/>
    <lineage>
        <taxon>Bacteria</taxon>
        <taxon>Bacillati</taxon>
        <taxon>Bacillota</taxon>
        <taxon>Bacilli</taxon>
        <taxon>Bacillales</taxon>
        <taxon>Paenibacillaceae</taxon>
        <taxon>Paenibacillus</taxon>
    </lineage>
</organism>
<dbReference type="STRING" id="162209.IJ22_08170"/>
<name>A0A0U2MUN5_9BACL</name>
<evidence type="ECO:0000256" key="1">
    <source>
        <dbReference type="SAM" id="Phobius"/>
    </source>
</evidence>
<keyword evidence="3" id="KW-1185">Reference proteome</keyword>
<keyword evidence="1" id="KW-1133">Transmembrane helix</keyword>
<dbReference type="RefSeq" id="WP_062407411.1">
    <property type="nucleotide sequence ID" value="NZ_CP013652.1"/>
</dbReference>
<dbReference type="Proteomes" id="UP000061660">
    <property type="component" value="Chromosome"/>
</dbReference>
<keyword evidence="1" id="KW-0472">Membrane</keyword>
<protein>
    <submittedName>
        <fullName evidence="2">Uncharacterized protein</fullName>
    </submittedName>
</protein>
<gene>
    <name evidence="2" type="ORF">IJ22_08170</name>
</gene>
<feature type="transmembrane region" description="Helical" evidence="1">
    <location>
        <begin position="95"/>
        <end position="114"/>
    </location>
</feature>
<dbReference type="PATRIC" id="fig|162209.4.peg.874"/>
<proteinExistence type="predicted"/>
<dbReference type="OrthoDB" id="2646585at2"/>
<dbReference type="KEGG" id="pnp:IJ22_08170"/>
<evidence type="ECO:0000313" key="3">
    <source>
        <dbReference type="Proteomes" id="UP000061660"/>
    </source>
</evidence>